<keyword evidence="6" id="KW-1185">Reference proteome</keyword>
<feature type="compositionally biased region" description="Basic and acidic residues" evidence="2">
    <location>
        <begin position="297"/>
        <end position="322"/>
    </location>
</feature>
<feature type="repeat" description="WD" evidence="1">
    <location>
        <begin position="3"/>
        <end position="35"/>
    </location>
</feature>
<keyword evidence="1" id="KW-0853">WD repeat</keyword>
<proteinExistence type="predicted"/>
<dbReference type="InterPro" id="IPR001680">
    <property type="entry name" value="WD40_rpt"/>
</dbReference>
<dbReference type="GO" id="GO:0000278">
    <property type="term" value="P:mitotic cell cycle"/>
    <property type="evidence" value="ECO:0007669"/>
    <property type="project" value="TreeGrafter"/>
</dbReference>
<organism evidence="5 6">
    <name type="scientific">Bugula neritina</name>
    <name type="common">Brown bryozoan</name>
    <name type="synonym">Sertularia neritina</name>
    <dbReference type="NCBI Taxonomy" id="10212"/>
    <lineage>
        <taxon>Eukaryota</taxon>
        <taxon>Metazoa</taxon>
        <taxon>Spiralia</taxon>
        <taxon>Lophotrochozoa</taxon>
        <taxon>Bryozoa</taxon>
        <taxon>Gymnolaemata</taxon>
        <taxon>Cheilostomatida</taxon>
        <taxon>Flustrina</taxon>
        <taxon>Buguloidea</taxon>
        <taxon>Bugulidae</taxon>
        <taxon>Bugula</taxon>
    </lineage>
</organism>
<dbReference type="GO" id="GO:0006281">
    <property type="term" value="P:DNA repair"/>
    <property type="evidence" value="ECO:0007669"/>
    <property type="project" value="TreeGrafter"/>
</dbReference>
<dbReference type="PROSITE" id="PS50082">
    <property type="entry name" value="WD_REPEATS_2"/>
    <property type="match status" value="2"/>
</dbReference>
<gene>
    <name evidence="5" type="ORF">EB796_014507</name>
</gene>
<evidence type="ECO:0000256" key="2">
    <source>
        <dbReference type="SAM" id="MobiDB-lite"/>
    </source>
</evidence>
<dbReference type="AlphaFoldDB" id="A0A7J7JP42"/>
<dbReference type="PANTHER" id="PTHR19932">
    <property type="entry name" value="WD REPEAT AND HMG-BOX DNA BINDING PROTEIN"/>
    <property type="match status" value="1"/>
</dbReference>
<feature type="repeat" description="WD" evidence="1">
    <location>
        <begin position="124"/>
        <end position="155"/>
    </location>
</feature>
<protein>
    <submittedName>
        <fullName evidence="5">WDHD1</fullName>
    </submittedName>
</protein>
<dbReference type="EMBL" id="VXIV02002126">
    <property type="protein sequence ID" value="KAF6027186.1"/>
    <property type="molecule type" value="Genomic_DNA"/>
</dbReference>
<dbReference type="InterPro" id="IPR022100">
    <property type="entry name" value="WDHD1/CFT4_beta-prop_2nd"/>
</dbReference>
<dbReference type="Pfam" id="PF24817">
    <property type="entry name" value="WD40_WDHD1_1st"/>
    <property type="match status" value="1"/>
</dbReference>
<dbReference type="Gene3D" id="2.130.10.10">
    <property type="entry name" value="YVTN repeat-like/Quinoprotein amine dehydrogenase"/>
    <property type="match status" value="2"/>
</dbReference>
<dbReference type="PROSITE" id="PS50294">
    <property type="entry name" value="WD_REPEATS_REGION"/>
    <property type="match status" value="2"/>
</dbReference>
<name>A0A7J7JP42_BUGNE</name>
<sequence length="589" mass="64417">MLKKVHSSGATCIQFDTKLRQILTSGSDGKVTVWDSLDDEEQTKTYKIGGQPTCLALRGDMFYTMNETGKALVSYSIEEGQYQELLTRFTAKITCITSNNTHVAAGASDFKIRVLSPSNDVCLISGHEAPVLSLSLAPKSGHLLSASCDGTVRLWICKTKCCLRTLNLLPKVSDISLSSSSCGMSWHSEGVEFAVPVDRLIHVYSRDHEELLYSLRDEVISAPINLCRYSEDGRVIAAATVDGLVLVWSCSTKAILFSQQTDSKAAVTSLVWYSKDTILYADNQGCFGSLSFNSEPAETKMEKKPDSKEYKDLVEEHEDEVKHSRKKPKSNTIEDEGDDDLASVMSDMAGSMATSVADQAPADTKPVVRTDVTQVPDTPLAGSLVTDEQEPFQPSSTPTNHKSRYMVWNDVGIIRSFNGEDESTIDIEFHDTSRHHTIHLNNTEGYAMGSLSTDCALLATKDNGKGRSSLLCIYFGGEDKQQWSVTLDKHDTIECLCVGGDFVAIATSNHMIRGYTTGGFQLAPFLIPGAPVAMSAYKNVLMVVYHTAPALNGYQHLSVSILTMVGHREVLTHCSKLPLSADSTLEWLG</sequence>
<evidence type="ECO:0000313" key="5">
    <source>
        <dbReference type="EMBL" id="KAF6027186.1"/>
    </source>
</evidence>
<feature type="domain" description="WDHD1 first WD40" evidence="4">
    <location>
        <begin position="5"/>
        <end position="288"/>
    </location>
</feature>
<dbReference type="PANTHER" id="PTHR19932:SF10">
    <property type="entry name" value="WD REPEAT AND HMG-BOX DNA-BINDING PROTEIN 1"/>
    <property type="match status" value="1"/>
</dbReference>
<accession>A0A7J7JP42</accession>
<dbReference type="GO" id="GO:0043596">
    <property type="term" value="C:nuclear replication fork"/>
    <property type="evidence" value="ECO:0007669"/>
    <property type="project" value="TreeGrafter"/>
</dbReference>
<dbReference type="SUPFAM" id="SSF50978">
    <property type="entry name" value="WD40 repeat-like"/>
    <property type="match status" value="1"/>
</dbReference>
<evidence type="ECO:0000313" key="6">
    <source>
        <dbReference type="Proteomes" id="UP000593567"/>
    </source>
</evidence>
<dbReference type="SMART" id="SM00320">
    <property type="entry name" value="WD40"/>
    <property type="match status" value="4"/>
</dbReference>
<dbReference type="GO" id="GO:0006261">
    <property type="term" value="P:DNA-templated DNA replication"/>
    <property type="evidence" value="ECO:0007669"/>
    <property type="project" value="TreeGrafter"/>
</dbReference>
<reference evidence="5" key="1">
    <citation type="submission" date="2020-06" db="EMBL/GenBank/DDBJ databases">
        <title>Draft genome of Bugula neritina, a colonial animal packing powerful symbionts and potential medicines.</title>
        <authorList>
            <person name="Rayko M."/>
        </authorList>
    </citation>
    <scope>NUCLEOTIDE SEQUENCE [LARGE SCALE GENOMIC DNA]</scope>
    <source>
        <strain evidence="5">Kwan_BN1</strain>
    </source>
</reference>
<dbReference type="OrthoDB" id="427368at2759"/>
<dbReference type="GO" id="GO:0003682">
    <property type="term" value="F:chromatin binding"/>
    <property type="evidence" value="ECO:0007669"/>
    <property type="project" value="TreeGrafter"/>
</dbReference>
<dbReference type="InterPro" id="IPR036322">
    <property type="entry name" value="WD40_repeat_dom_sf"/>
</dbReference>
<evidence type="ECO:0000259" key="3">
    <source>
        <dbReference type="Pfam" id="PF12341"/>
    </source>
</evidence>
<feature type="region of interest" description="Disordered" evidence="2">
    <location>
        <begin position="295"/>
        <end position="338"/>
    </location>
</feature>
<feature type="domain" description="WDHD1/CFT4 second beta-propeller" evidence="3">
    <location>
        <begin position="390"/>
        <end position="589"/>
    </location>
</feature>
<evidence type="ECO:0000256" key="1">
    <source>
        <dbReference type="PROSITE-ProRule" id="PRU00221"/>
    </source>
</evidence>
<evidence type="ECO:0000259" key="4">
    <source>
        <dbReference type="Pfam" id="PF24817"/>
    </source>
</evidence>
<dbReference type="Proteomes" id="UP000593567">
    <property type="component" value="Unassembled WGS sequence"/>
</dbReference>
<dbReference type="InterPro" id="IPR015943">
    <property type="entry name" value="WD40/YVTN_repeat-like_dom_sf"/>
</dbReference>
<dbReference type="Pfam" id="PF12341">
    <property type="entry name" value="Mcl1_mid"/>
    <property type="match status" value="1"/>
</dbReference>
<dbReference type="InterPro" id="IPR057646">
    <property type="entry name" value="WD40_WDHD1_1st"/>
</dbReference>
<comment type="caution">
    <text evidence="5">The sequence shown here is derived from an EMBL/GenBank/DDBJ whole genome shotgun (WGS) entry which is preliminary data.</text>
</comment>